<feature type="transmembrane region" description="Helical" evidence="10">
    <location>
        <begin position="30"/>
        <end position="48"/>
    </location>
</feature>
<evidence type="ECO:0000256" key="6">
    <source>
        <dbReference type="ARBA" id="ARBA00022989"/>
    </source>
</evidence>
<keyword evidence="5" id="KW-0862">Zinc</keyword>
<feature type="transmembrane region" description="Helical" evidence="10">
    <location>
        <begin position="98"/>
        <end position="117"/>
    </location>
</feature>
<keyword evidence="5" id="KW-0864">Zinc transport</keyword>
<dbReference type="PANTHER" id="PTHR11562:SF17">
    <property type="entry name" value="RE54080P-RELATED"/>
    <property type="match status" value="1"/>
</dbReference>
<dbReference type="Gene3D" id="1.20.1510.10">
    <property type="entry name" value="Cation efflux protein transmembrane domain"/>
    <property type="match status" value="1"/>
</dbReference>
<dbReference type="Pfam" id="PF01545">
    <property type="entry name" value="Cation_efflux"/>
    <property type="match status" value="1"/>
</dbReference>
<feature type="transmembrane region" description="Helical" evidence="10">
    <location>
        <begin position="196"/>
        <end position="214"/>
    </location>
</feature>
<gene>
    <name evidence="13" type="ORF">HNQ52_000437</name>
</gene>
<dbReference type="InterPro" id="IPR027469">
    <property type="entry name" value="Cation_efflux_TMD_sf"/>
</dbReference>
<proteinExistence type="inferred from homology"/>
<evidence type="ECO:0000259" key="11">
    <source>
        <dbReference type="Pfam" id="PF01545"/>
    </source>
</evidence>
<evidence type="ECO:0000256" key="2">
    <source>
        <dbReference type="ARBA" id="ARBA00008873"/>
    </source>
</evidence>
<dbReference type="GO" id="GO:0005385">
    <property type="term" value="F:zinc ion transmembrane transporter activity"/>
    <property type="evidence" value="ECO:0007669"/>
    <property type="project" value="TreeGrafter"/>
</dbReference>
<feature type="transmembrane region" description="Helical" evidence="10">
    <location>
        <begin position="129"/>
        <end position="152"/>
    </location>
</feature>
<keyword evidence="8 10" id="KW-0472">Membrane</keyword>
<evidence type="ECO:0000256" key="8">
    <source>
        <dbReference type="ARBA" id="ARBA00023136"/>
    </source>
</evidence>
<dbReference type="SUPFAM" id="SSF160240">
    <property type="entry name" value="Cation efflux protein cytoplasmic domain-like"/>
    <property type="match status" value="1"/>
</dbReference>
<dbReference type="EMBL" id="JACHHP010000001">
    <property type="protein sequence ID" value="MBB5206921.1"/>
    <property type="molecule type" value="Genomic_DNA"/>
</dbReference>
<feature type="transmembrane region" description="Helical" evidence="10">
    <location>
        <begin position="164"/>
        <end position="190"/>
    </location>
</feature>
<keyword evidence="6 10" id="KW-1133">Transmembrane helix</keyword>
<keyword evidence="7" id="KW-0406">Ion transport</keyword>
<evidence type="ECO:0000256" key="5">
    <source>
        <dbReference type="ARBA" id="ARBA00022906"/>
    </source>
</evidence>
<dbReference type="GO" id="GO:0005886">
    <property type="term" value="C:plasma membrane"/>
    <property type="evidence" value="ECO:0007669"/>
    <property type="project" value="TreeGrafter"/>
</dbReference>
<evidence type="ECO:0000259" key="12">
    <source>
        <dbReference type="Pfam" id="PF16916"/>
    </source>
</evidence>
<evidence type="ECO:0000256" key="7">
    <source>
        <dbReference type="ARBA" id="ARBA00023065"/>
    </source>
</evidence>
<comment type="similarity">
    <text evidence="2">Belongs to the cation diffusion facilitator (CDF) transporter (TC 2.A.4) family. SLC30A subfamily.</text>
</comment>
<evidence type="ECO:0000256" key="4">
    <source>
        <dbReference type="ARBA" id="ARBA00022692"/>
    </source>
</evidence>
<evidence type="ECO:0000256" key="9">
    <source>
        <dbReference type="SAM" id="MobiDB-lite"/>
    </source>
</evidence>
<feature type="transmembrane region" description="Helical" evidence="10">
    <location>
        <begin position="68"/>
        <end position="86"/>
    </location>
</feature>
<dbReference type="Pfam" id="PF16916">
    <property type="entry name" value="ZT_dimer"/>
    <property type="match status" value="1"/>
</dbReference>
<keyword evidence="3" id="KW-0813">Transport</keyword>
<evidence type="ECO:0000256" key="3">
    <source>
        <dbReference type="ARBA" id="ARBA00022448"/>
    </source>
</evidence>
<evidence type="ECO:0000256" key="10">
    <source>
        <dbReference type="SAM" id="Phobius"/>
    </source>
</evidence>
<evidence type="ECO:0000256" key="1">
    <source>
        <dbReference type="ARBA" id="ARBA00004141"/>
    </source>
</evidence>
<evidence type="ECO:0000313" key="14">
    <source>
        <dbReference type="Proteomes" id="UP000521199"/>
    </source>
</evidence>
<protein>
    <submittedName>
        <fullName evidence="13">Cobalt-zinc-cadmium efflux system protein</fullName>
    </submittedName>
</protein>
<dbReference type="InterPro" id="IPR036837">
    <property type="entry name" value="Cation_efflux_CTD_sf"/>
</dbReference>
<dbReference type="RefSeq" id="WP_183959350.1">
    <property type="nucleotide sequence ID" value="NZ_JACHHP010000001.1"/>
</dbReference>
<dbReference type="InterPro" id="IPR002524">
    <property type="entry name" value="Cation_efflux"/>
</dbReference>
<keyword evidence="4 10" id="KW-0812">Transmembrane</keyword>
<feature type="domain" description="Cation efflux protein cytoplasmic" evidence="12">
    <location>
        <begin position="226"/>
        <end position="299"/>
    </location>
</feature>
<dbReference type="Proteomes" id="UP000521199">
    <property type="component" value="Unassembled WGS sequence"/>
</dbReference>
<dbReference type="AlphaFoldDB" id="A0A7W8D2X0"/>
<keyword evidence="14" id="KW-1185">Reference proteome</keyword>
<feature type="domain" description="Cation efflux protein transmembrane" evidence="11">
    <location>
        <begin position="32"/>
        <end position="219"/>
    </location>
</feature>
<dbReference type="SUPFAM" id="SSF161111">
    <property type="entry name" value="Cation efflux protein transmembrane domain-like"/>
    <property type="match status" value="1"/>
</dbReference>
<sequence length="315" mass="33051">MPHHHNHPHTDTVAGAHAGHRHAPPAGTRAYVVGIALNLGFTLFEAVWGLLTGSLALLSDALHNLGDVLGLVLAGAAAWLALRPASARRTYGYRRATVLAPLANGLLLVAASGALGWEALRRLAQPPEVAAIPVIVVAAVGIAINLGSALLFRGGHAHDINQRGAYLHLMADAAVSLAVVFGGVGMWWLGWRWLDPALALGVGIVIAITSWGLLRESLDLALDAVPRGVERDAVAAFLAQQDGVAAVHHVHIWALGSREIALTAHLVRPDADIDDAFVATLGTRLRERFGIAHATLQVERGGDRDAPQHACRAGG</sequence>
<dbReference type="InterPro" id="IPR050681">
    <property type="entry name" value="CDF/SLC30A"/>
</dbReference>
<name>A0A7W8D2X0_9GAMM</name>
<accession>A0A7W8D2X0</accession>
<feature type="region of interest" description="Disordered" evidence="9">
    <location>
        <begin position="1"/>
        <end position="21"/>
    </location>
</feature>
<organism evidence="13 14">
    <name type="scientific">Chiayiivirga flava</name>
    <dbReference type="NCBI Taxonomy" id="659595"/>
    <lineage>
        <taxon>Bacteria</taxon>
        <taxon>Pseudomonadati</taxon>
        <taxon>Pseudomonadota</taxon>
        <taxon>Gammaproteobacteria</taxon>
        <taxon>Lysobacterales</taxon>
        <taxon>Lysobacteraceae</taxon>
        <taxon>Chiayiivirga</taxon>
    </lineage>
</organism>
<dbReference type="PANTHER" id="PTHR11562">
    <property type="entry name" value="CATION EFFLUX PROTEIN/ ZINC TRANSPORTER"/>
    <property type="match status" value="1"/>
</dbReference>
<comment type="caution">
    <text evidence="13">The sequence shown here is derived from an EMBL/GenBank/DDBJ whole genome shotgun (WGS) entry which is preliminary data.</text>
</comment>
<dbReference type="NCBIfam" id="TIGR01297">
    <property type="entry name" value="CDF"/>
    <property type="match status" value="1"/>
</dbReference>
<dbReference type="InterPro" id="IPR027470">
    <property type="entry name" value="Cation_efflux_CTD"/>
</dbReference>
<dbReference type="InterPro" id="IPR058533">
    <property type="entry name" value="Cation_efflux_TM"/>
</dbReference>
<comment type="subcellular location">
    <subcellularLocation>
        <location evidence="1">Membrane</location>
        <topology evidence="1">Multi-pass membrane protein</topology>
    </subcellularLocation>
</comment>
<evidence type="ECO:0000313" key="13">
    <source>
        <dbReference type="EMBL" id="MBB5206921.1"/>
    </source>
</evidence>
<reference evidence="13 14" key="1">
    <citation type="submission" date="2020-08" db="EMBL/GenBank/DDBJ databases">
        <title>Genomic Encyclopedia of Type Strains, Phase IV (KMG-IV): sequencing the most valuable type-strain genomes for metagenomic binning, comparative biology and taxonomic classification.</title>
        <authorList>
            <person name="Goeker M."/>
        </authorList>
    </citation>
    <scope>NUCLEOTIDE SEQUENCE [LARGE SCALE GENOMIC DNA]</scope>
    <source>
        <strain evidence="13 14">DSM 24163</strain>
    </source>
</reference>